<dbReference type="Pfam" id="PF01425">
    <property type="entry name" value="Amidase"/>
    <property type="match status" value="2"/>
</dbReference>
<dbReference type="Gene3D" id="3.90.1300.10">
    <property type="entry name" value="Amidase signature (AS) domain"/>
    <property type="match status" value="2"/>
</dbReference>
<dbReference type="SUPFAM" id="SSF75304">
    <property type="entry name" value="Amidase signature (AS) enzymes"/>
    <property type="match status" value="1"/>
</dbReference>
<dbReference type="GO" id="GO:0047680">
    <property type="term" value="F:aryl-acylamidase activity"/>
    <property type="evidence" value="ECO:0007669"/>
    <property type="project" value="UniProtKB-EC"/>
</dbReference>
<gene>
    <name evidence="3" type="primary">aam</name>
    <name evidence="3" type="ORF">PARHAE_03038</name>
</gene>
<evidence type="ECO:0000313" key="3">
    <source>
        <dbReference type="EMBL" id="VDS09831.1"/>
    </source>
</evidence>
<dbReference type="PANTHER" id="PTHR11895:SF7">
    <property type="entry name" value="GLUTAMYL-TRNA(GLN) AMIDOTRANSFERASE SUBUNIT A, MITOCHONDRIAL"/>
    <property type="match status" value="1"/>
</dbReference>
<feature type="domain" description="Amidase" evidence="2">
    <location>
        <begin position="22"/>
        <end position="242"/>
    </location>
</feature>
<name>A0A447IQQ9_9RHOB</name>
<dbReference type="InterPro" id="IPR036928">
    <property type="entry name" value="AS_sf"/>
</dbReference>
<accession>A0A447IQQ9</accession>
<keyword evidence="4" id="KW-1185">Reference proteome</keyword>
<protein>
    <submittedName>
        <fullName evidence="3">Acylamidase</fullName>
        <ecNumber evidence="3">3.5.1.13</ecNumber>
    </submittedName>
</protein>
<dbReference type="EMBL" id="UZWE01000045">
    <property type="protein sequence ID" value="VDS09831.1"/>
    <property type="molecule type" value="Genomic_DNA"/>
</dbReference>
<evidence type="ECO:0000313" key="4">
    <source>
        <dbReference type="Proteomes" id="UP000270743"/>
    </source>
</evidence>
<organism evidence="3 4">
    <name type="scientific">Paracoccus haematequi</name>
    <dbReference type="NCBI Taxonomy" id="2491866"/>
    <lineage>
        <taxon>Bacteria</taxon>
        <taxon>Pseudomonadati</taxon>
        <taxon>Pseudomonadota</taxon>
        <taxon>Alphaproteobacteria</taxon>
        <taxon>Rhodobacterales</taxon>
        <taxon>Paracoccaceae</taxon>
        <taxon>Paracoccus</taxon>
    </lineage>
</organism>
<dbReference type="Proteomes" id="UP000270743">
    <property type="component" value="Unassembled WGS sequence"/>
</dbReference>
<evidence type="ECO:0000259" key="2">
    <source>
        <dbReference type="Pfam" id="PF01425"/>
    </source>
</evidence>
<reference evidence="3 4" key="1">
    <citation type="submission" date="2018-12" db="EMBL/GenBank/DDBJ databases">
        <authorList>
            <person name="Criscuolo A."/>
        </authorList>
    </citation>
    <scope>NUCLEOTIDE SEQUENCE [LARGE SCALE GENOMIC DNA]</scope>
    <source>
        <strain evidence="3">ACIP1116241</strain>
    </source>
</reference>
<dbReference type="RefSeq" id="WP_126155443.1">
    <property type="nucleotide sequence ID" value="NZ_UZWE01000045.1"/>
</dbReference>
<feature type="domain" description="Amidase" evidence="2">
    <location>
        <begin position="310"/>
        <end position="387"/>
    </location>
</feature>
<sequence>MYYDSIKDLGTRIGSREVSPIDVVEACLRRIAALNPKLNAFITVMDDDAREQARQAEAEIKGGNRRGPLHGIPVAVKDFYDTAGVRTTAGFEHFKDRVPEADAQAVDRLKRSGAIIVGKTNMDALGMATTGLTSCFGPVRNPWNEAYIPGGSSAGSAVAVAAGLCYATIDTDAVGSTRLPAACCGVVGFKGGFDLISTKGILGDEPVDDFIRWMAHAGITTRSASDTALMLNVLSERKGNISLADLEDPATSLRLGIGNNLKSDGEIRHAFDQAVNILRGVGYGLGESAVPVWNPQAGLDTIEADRANVTRDAFADADIILLPTLTSCVPSIEAAANNPDQGVAPENTAFANYYALPAVTVCCGFDSKGMPIGLQIVGKPGGERNILQVAHHYEMSASFGSRHPVP</sequence>
<dbReference type="InterPro" id="IPR000120">
    <property type="entry name" value="Amidase"/>
</dbReference>
<dbReference type="PANTHER" id="PTHR11895">
    <property type="entry name" value="TRANSAMIDASE"/>
    <property type="match status" value="1"/>
</dbReference>
<evidence type="ECO:0000256" key="1">
    <source>
        <dbReference type="ARBA" id="ARBA00009199"/>
    </source>
</evidence>
<dbReference type="OrthoDB" id="9777859at2"/>
<dbReference type="EC" id="3.5.1.13" evidence="3"/>
<keyword evidence="3" id="KW-0378">Hydrolase</keyword>
<comment type="similarity">
    <text evidence="1">Belongs to the amidase family.</text>
</comment>
<dbReference type="InterPro" id="IPR023631">
    <property type="entry name" value="Amidase_dom"/>
</dbReference>
<proteinExistence type="inferred from homology"/>
<dbReference type="AlphaFoldDB" id="A0A447IQQ9"/>